<dbReference type="Pfam" id="PF00582">
    <property type="entry name" value="Usp"/>
    <property type="match status" value="2"/>
</dbReference>
<protein>
    <submittedName>
        <fullName evidence="3">Universal stress protein</fullName>
    </submittedName>
</protein>
<name>A0ABS7TFU7_9GAMM</name>
<evidence type="ECO:0000313" key="4">
    <source>
        <dbReference type="Proteomes" id="UP001430290"/>
    </source>
</evidence>
<proteinExistence type="inferred from homology"/>
<dbReference type="SUPFAM" id="SSF52402">
    <property type="entry name" value="Adenine nucleotide alpha hydrolases-like"/>
    <property type="match status" value="2"/>
</dbReference>
<dbReference type="PRINTS" id="PR01438">
    <property type="entry name" value="UNVRSLSTRESS"/>
</dbReference>
<reference evidence="3" key="1">
    <citation type="submission" date="2021-09" db="EMBL/GenBank/DDBJ databases">
        <authorList>
            <person name="Wu T."/>
            <person name="Guo S.Z."/>
        </authorList>
    </citation>
    <scope>NUCLEOTIDE SEQUENCE</scope>
    <source>
        <strain evidence="3">RSS-23</strain>
    </source>
</reference>
<comment type="caution">
    <text evidence="3">The sequence shown here is derived from an EMBL/GenBank/DDBJ whole genome shotgun (WGS) entry which is preliminary data.</text>
</comment>
<dbReference type="InterPro" id="IPR014729">
    <property type="entry name" value="Rossmann-like_a/b/a_fold"/>
</dbReference>
<dbReference type="InterPro" id="IPR006016">
    <property type="entry name" value="UspA"/>
</dbReference>
<comment type="similarity">
    <text evidence="1">Belongs to the universal stress protein A family.</text>
</comment>
<dbReference type="Proteomes" id="UP001430290">
    <property type="component" value="Unassembled WGS sequence"/>
</dbReference>
<feature type="domain" description="UspA" evidence="2">
    <location>
        <begin position="10"/>
        <end position="149"/>
    </location>
</feature>
<accession>A0ABS7TFU7</accession>
<evidence type="ECO:0000256" key="1">
    <source>
        <dbReference type="ARBA" id="ARBA00008791"/>
    </source>
</evidence>
<keyword evidence="4" id="KW-1185">Reference proteome</keyword>
<dbReference type="CDD" id="cd00293">
    <property type="entry name" value="USP-like"/>
    <property type="match status" value="2"/>
</dbReference>
<gene>
    <name evidence="3" type="ORF">K7B09_10525</name>
</gene>
<feature type="domain" description="UspA" evidence="2">
    <location>
        <begin position="156"/>
        <end position="295"/>
    </location>
</feature>
<organism evidence="3 4">
    <name type="scientific">Thermomonas beijingensis</name>
    <dbReference type="NCBI Taxonomy" id="2872701"/>
    <lineage>
        <taxon>Bacteria</taxon>
        <taxon>Pseudomonadati</taxon>
        <taxon>Pseudomonadota</taxon>
        <taxon>Gammaproteobacteria</taxon>
        <taxon>Lysobacterales</taxon>
        <taxon>Lysobacteraceae</taxon>
        <taxon>Thermomonas</taxon>
    </lineage>
</organism>
<dbReference type="RefSeq" id="WP_223629427.1">
    <property type="nucleotide sequence ID" value="NZ_JAIQDJ010000006.1"/>
</dbReference>
<evidence type="ECO:0000259" key="2">
    <source>
        <dbReference type="Pfam" id="PF00582"/>
    </source>
</evidence>
<evidence type="ECO:0000313" key="3">
    <source>
        <dbReference type="EMBL" id="MBZ4186755.1"/>
    </source>
</evidence>
<dbReference type="EMBL" id="JAIQDJ010000006">
    <property type="protein sequence ID" value="MBZ4186755.1"/>
    <property type="molecule type" value="Genomic_DNA"/>
</dbReference>
<sequence length="298" mass="32071">MIFPAKPTALLLATDLSARSDRAQARAIQLARQWQASLVVVIAHSTDGEFSKSNAYHDADASADAPAPESPAAYIQRLAQQTLADADVPLMIHVVDEAPGPAAARIAQEYACGLIVTGTSRSEVAMRMDPGSTLRWLVRHAKRPVLAVHDRVQAAYRNVTVASDFSNPATQALQLANAWFDSASLRTLLHAYEIPLSTLARNDGPRETSLQALQEQATQQAQAYLLQTLGEAAATWQPVMQAGGPVRLLREHARSTQTQLTVIATHGRSALRDRLLGSVADRLLETVGTDLLVVPPAL</sequence>
<dbReference type="PANTHER" id="PTHR46268:SF6">
    <property type="entry name" value="UNIVERSAL STRESS PROTEIN UP12"/>
    <property type="match status" value="1"/>
</dbReference>
<dbReference type="Gene3D" id="3.40.50.620">
    <property type="entry name" value="HUPs"/>
    <property type="match status" value="2"/>
</dbReference>
<dbReference type="InterPro" id="IPR006015">
    <property type="entry name" value="Universal_stress_UspA"/>
</dbReference>
<dbReference type="PANTHER" id="PTHR46268">
    <property type="entry name" value="STRESS RESPONSE PROTEIN NHAX"/>
    <property type="match status" value="1"/>
</dbReference>